<keyword evidence="4" id="KW-0175">Coiled coil</keyword>
<evidence type="ECO:0000256" key="4">
    <source>
        <dbReference type="ARBA" id="ARBA00023054"/>
    </source>
</evidence>
<feature type="compositionally biased region" description="Acidic residues" evidence="6">
    <location>
        <begin position="43"/>
        <end position="52"/>
    </location>
</feature>
<feature type="compositionally biased region" description="Basic residues" evidence="6">
    <location>
        <begin position="364"/>
        <end position="378"/>
    </location>
</feature>
<dbReference type="GO" id="GO:0034399">
    <property type="term" value="C:nuclear periphery"/>
    <property type="evidence" value="ECO:0007669"/>
    <property type="project" value="TreeGrafter"/>
</dbReference>
<keyword evidence="5" id="KW-0539">Nucleus</keyword>
<feature type="region of interest" description="Disordered" evidence="6">
    <location>
        <begin position="308"/>
        <end position="387"/>
    </location>
</feature>
<dbReference type="Proteomes" id="UP001412239">
    <property type="component" value="Unassembled WGS sequence"/>
</dbReference>
<evidence type="ECO:0000256" key="3">
    <source>
        <dbReference type="ARBA" id="ARBA00022517"/>
    </source>
</evidence>
<evidence type="ECO:0000256" key="2">
    <source>
        <dbReference type="ARBA" id="ARBA00007336"/>
    </source>
</evidence>
<protein>
    <submittedName>
        <fullName evidence="7">Uncharacterized protein</fullName>
    </submittedName>
</protein>
<dbReference type="GO" id="GO:0030687">
    <property type="term" value="C:preribosome, large subunit precursor"/>
    <property type="evidence" value="ECO:0007669"/>
    <property type="project" value="TreeGrafter"/>
</dbReference>
<evidence type="ECO:0000256" key="6">
    <source>
        <dbReference type="SAM" id="MobiDB-lite"/>
    </source>
</evidence>
<comment type="subcellular location">
    <subcellularLocation>
        <location evidence="1">Nucleus</location>
        <location evidence="1">Nucleolus</location>
    </subcellularLocation>
</comment>
<evidence type="ECO:0000313" key="8">
    <source>
        <dbReference type="Proteomes" id="UP001412239"/>
    </source>
</evidence>
<dbReference type="GO" id="GO:0005730">
    <property type="term" value="C:nucleolus"/>
    <property type="evidence" value="ECO:0007669"/>
    <property type="project" value="UniProtKB-SubCell"/>
</dbReference>
<feature type="compositionally biased region" description="Low complexity" evidence="6">
    <location>
        <begin position="114"/>
        <end position="124"/>
    </location>
</feature>
<dbReference type="InterPro" id="IPR008610">
    <property type="entry name" value="Ebp2"/>
</dbReference>
<reference evidence="7" key="1">
    <citation type="submission" date="2015-10" db="EMBL/GenBank/DDBJ databases">
        <authorList>
            <person name="Regsiter A."/>
            <person name="william w."/>
        </authorList>
    </citation>
    <scope>NUCLEOTIDE SEQUENCE</scope>
    <source>
        <strain evidence="7">Montdore</strain>
    </source>
</reference>
<dbReference type="GO" id="GO:0042273">
    <property type="term" value="P:ribosomal large subunit biogenesis"/>
    <property type="evidence" value="ECO:0007669"/>
    <property type="project" value="TreeGrafter"/>
</dbReference>
<name>A0A292QAC5_9PEZI</name>
<evidence type="ECO:0000313" key="7">
    <source>
        <dbReference type="EMBL" id="CUS15730.1"/>
    </source>
</evidence>
<dbReference type="EMBL" id="LN890943">
    <property type="protein sequence ID" value="CUS15730.1"/>
    <property type="molecule type" value="Genomic_DNA"/>
</dbReference>
<organism evidence="7 8">
    <name type="scientific">Tuber aestivum</name>
    <name type="common">summer truffle</name>
    <dbReference type="NCBI Taxonomy" id="59557"/>
    <lineage>
        <taxon>Eukaryota</taxon>
        <taxon>Fungi</taxon>
        <taxon>Dikarya</taxon>
        <taxon>Ascomycota</taxon>
        <taxon>Pezizomycotina</taxon>
        <taxon>Pezizomycetes</taxon>
        <taxon>Pezizales</taxon>
        <taxon>Tuberaceae</taxon>
        <taxon>Tuber</taxon>
    </lineage>
</organism>
<gene>
    <name evidence="7" type="ORF">GSTUAT00000007001</name>
</gene>
<dbReference type="Pfam" id="PF05890">
    <property type="entry name" value="Ebp2"/>
    <property type="match status" value="1"/>
</dbReference>
<evidence type="ECO:0000256" key="5">
    <source>
        <dbReference type="ARBA" id="ARBA00023242"/>
    </source>
</evidence>
<keyword evidence="8" id="KW-1185">Reference proteome</keyword>
<dbReference type="AlphaFoldDB" id="A0A292QAC5"/>
<feature type="compositionally biased region" description="Acidic residues" evidence="6">
    <location>
        <begin position="102"/>
        <end position="113"/>
    </location>
</feature>
<proteinExistence type="inferred from homology"/>
<dbReference type="GO" id="GO:0006364">
    <property type="term" value="P:rRNA processing"/>
    <property type="evidence" value="ECO:0007669"/>
    <property type="project" value="TreeGrafter"/>
</dbReference>
<keyword evidence="3" id="KW-0690">Ribosome biogenesis</keyword>
<sequence>MGKSKLKSALLQHQGRDPIREKQKKLSRRQPKSLCRRGGNGEKEEEEGEEEGGNVVPELVDIVTLASEGMLKSAMETEEKHTESDPEEEEVQDSNSANRGEEVEEVEEIESDSDIPLSDVSASDLDSDTDHPPHQKLTTNNTLALTASLARISLPRTLLFSETLLVTTPEPTAILDIHDDLARELTFYKQALSAANEGRDKILAEGGQFSRPVDYFAEMLKDDEHMGKIRQKLLDEAAGTRAAQEARKQRDLKKFGKKVQVARLQERERGKREMLERVKVLKRKRQGAETETATETDMFDVALEEAVKGRRGDSRDGISHKRQKKDQKYGFGGKKRFAKSTDAKSSGDLSGFSSKKNRAQFTGVKKRKPAMRPGKSKRAGGGGGRMR</sequence>
<feature type="compositionally biased region" description="Basic residues" evidence="6">
    <location>
        <begin position="22"/>
        <end position="35"/>
    </location>
</feature>
<feature type="compositionally biased region" description="Polar residues" evidence="6">
    <location>
        <begin position="343"/>
        <end position="354"/>
    </location>
</feature>
<evidence type="ECO:0000256" key="1">
    <source>
        <dbReference type="ARBA" id="ARBA00004604"/>
    </source>
</evidence>
<comment type="similarity">
    <text evidence="2">Belongs to the EBP2 family.</text>
</comment>
<feature type="region of interest" description="Disordered" evidence="6">
    <location>
        <begin position="1"/>
        <end position="139"/>
    </location>
</feature>
<feature type="compositionally biased region" description="Basic and acidic residues" evidence="6">
    <location>
        <begin position="75"/>
        <end position="84"/>
    </location>
</feature>
<dbReference type="PANTHER" id="PTHR13028">
    <property type="entry name" value="RRNA PROCESSING PROTEIN EBNA1-BINDING PROTEIN-RELATED"/>
    <property type="match status" value="1"/>
</dbReference>
<feature type="compositionally biased region" description="Basic and acidic residues" evidence="6">
    <location>
        <begin position="308"/>
        <end position="319"/>
    </location>
</feature>
<accession>A0A292QAC5</accession>
<dbReference type="PANTHER" id="PTHR13028:SF0">
    <property type="entry name" value="RRNA-PROCESSING PROTEIN EBP2-RELATED"/>
    <property type="match status" value="1"/>
</dbReference>